<evidence type="ECO:0000259" key="3">
    <source>
        <dbReference type="Pfam" id="PF04321"/>
    </source>
</evidence>
<reference evidence="4 5" key="1">
    <citation type="journal article" date="2015" name="Nature">
        <title>rRNA introns, odd ribosomes, and small enigmatic genomes across a large radiation of phyla.</title>
        <authorList>
            <person name="Brown C.T."/>
            <person name="Hug L.A."/>
            <person name="Thomas B.C."/>
            <person name="Sharon I."/>
            <person name="Castelle C.J."/>
            <person name="Singh A."/>
            <person name="Wilkins M.J."/>
            <person name="Williams K.H."/>
            <person name="Banfield J.F."/>
        </authorList>
    </citation>
    <scope>NUCLEOTIDE SEQUENCE [LARGE SCALE GENOMIC DNA]</scope>
</reference>
<dbReference type="Gene3D" id="3.40.50.720">
    <property type="entry name" value="NAD(P)-binding Rossmann-like Domain"/>
    <property type="match status" value="1"/>
</dbReference>
<dbReference type="EC" id="1.1.1.133" evidence="2"/>
<dbReference type="GO" id="GO:0005829">
    <property type="term" value="C:cytosol"/>
    <property type="evidence" value="ECO:0007669"/>
    <property type="project" value="TreeGrafter"/>
</dbReference>
<dbReference type="InterPro" id="IPR036291">
    <property type="entry name" value="NAD(P)-bd_dom_sf"/>
</dbReference>
<evidence type="ECO:0000256" key="1">
    <source>
        <dbReference type="ARBA" id="ARBA00010944"/>
    </source>
</evidence>
<keyword evidence="2" id="KW-0560">Oxidoreductase</keyword>
<name>A0A0G1ND50_9BACT</name>
<dbReference type="UniPathway" id="UPA00124"/>
<dbReference type="InterPro" id="IPR029903">
    <property type="entry name" value="RmlD-like-bd"/>
</dbReference>
<dbReference type="PATRIC" id="fig|1619025.3.peg.441"/>
<dbReference type="AlphaFoldDB" id="A0A0G1ND50"/>
<feature type="domain" description="RmlD-like substrate binding" evidence="3">
    <location>
        <begin position="1"/>
        <end position="280"/>
    </location>
</feature>
<keyword evidence="2" id="KW-0521">NADP</keyword>
<protein>
    <recommendedName>
        <fullName evidence="2">dTDP-4-dehydrorhamnose reductase</fullName>
        <ecNumber evidence="2">1.1.1.133</ecNumber>
    </recommendedName>
</protein>
<dbReference type="Pfam" id="PF04321">
    <property type="entry name" value="RmlD_sub_bind"/>
    <property type="match status" value="1"/>
</dbReference>
<dbReference type="EMBL" id="LCJR01000011">
    <property type="protein sequence ID" value="KKT82094.1"/>
    <property type="molecule type" value="Genomic_DNA"/>
</dbReference>
<dbReference type="CDD" id="cd05254">
    <property type="entry name" value="dTDP_HR_like_SDR_e"/>
    <property type="match status" value="1"/>
</dbReference>
<dbReference type="PANTHER" id="PTHR10491">
    <property type="entry name" value="DTDP-4-DEHYDRORHAMNOSE REDUCTASE"/>
    <property type="match status" value="1"/>
</dbReference>
<comment type="similarity">
    <text evidence="1 2">Belongs to the dTDP-4-dehydrorhamnose reductase family.</text>
</comment>
<dbReference type="PANTHER" id="PTHR10491:SF4">
    <property type="entry name" value="METHIONINE ADENOSYLTRANSFERASE 2 SUBUNIT BETA"/>
    <property type="match status" value="1"/>
</dbReference>
<comment type="caution">
    <text evidence="4">The sequence shown here is derived from an EMBL/GenBank/DDBJ whole genome shotgun (WGS) entry which is preliminary data.</text>
</comment>
<sequence>MKVLIIGADGQLGSDLLKIFKSSQNEVAGLSRGDVDISRSADAESAIKKIKPQIVINCAAIVDTERNELFPEEAFLVNSLGAFYVAKAAQTIGATVVYISTDYVFDGLKKYFTEKDTPNPLNVYGSSKLAGEYLTKIANPKNYIIRTSALFGKGKGPKGNFVSRLLDKARSGMEIKMVNDQFTSPTYTVDLAKTIQKIIRKKLPYGVYHITNQGSASWYGFGKEIIKLMKINSKIVGIKTDMSSSGIKRPMYSVLINHNLNQKKISLPSWQNSLARYLKEEDLI</sequence>
<comment type="function">
    <text evidence="2">Catalyzes the reduction of dTDP-6-deoxy-L-lyxo-4-hexulose to yield dTDP-L-rhamnose.</text>
</comment>
<evidence type="ECO:0000256" key="2">
    <source>
        <dbReference type="RuleBase" id="RU364082"/>
    </source>
</evidence>
<dbReference type="GO" id="GO:0019305">
    <property type="term" value="P:dTDP-rhamnose biosynthetic process"/>
    <property type="evidence" value="ECO:0007669"/>
    <property type="project" value="UniProtKB-UniPathway"/>
</dbReference>
<organism evidence="4 5">
    <name type="scientific">Candidatus Yanofskybacteria bacterium GW2011_GWA2_44_9</name>
    <dbReference type="NCBI Taxonomy" id="1619025"/>
    <lineage>
        <taxon>Bacteria</taxon>
        <taxon>Candidatus Yanofskyibacteriota</taxon>
    </lineage>
</organism>
<gene>
    <name evidence="4" type="ORF">UW79_C0011G0004</name>
</gene>
<dbReference type="Proteomes" id="UP000034032">
    <property type="component" value="Unassembled WGS sequence"/>
</dbReference>
<proteinExistence type="inferred from homology"/>
<dbReference type="Gene3D" id="3.90.25.10">
    <property type="entry name" value="UDP-galactose 4-epimerase, domain 1"/>
    <property type="match status" value="1"/>
</dbReference>
<comment type="pathway">
    <text evidence="2">Carbohydrate biosynthesis; dTDP-L-rhamnose biosynthesis.</text>
</comment>
<accession>A0A0G1ND50</accession>
<dbReference type="InterPro" id="IPR005913">
    <property type="entry name" value="dTDP_dehydrorham_reduct"/>
</dbReference>
<dbReference type="SUPFAM" id="SSF51735">
    <property type="entry name" value="NAD(P)-binding Rossmann-fold domains"/>
    <property type="match status" value="1"/>
</dbReference>
<dbReference type="NCBIfam" id="TIGR01214">
    <property type="entry name" value="rmlD"/>
    <property type="match status" value="1"/>
</dbReference>
<evidence type="ECO:0000313" key="5">
    <source>
        <dbReference type="Proteomes" id="UP000034032"/>
    </source>
</evidence>
<dbReference type="GO" id="GO:0008831">
    <property type="term" value="F:dTDP-4-dehydrorhamnose reductase activity"/>
    <property type="evidence" value="ECO:0007669"/>
    <property type="project" value="UniProtKB-EC"/>
</dbReference>
<evidence type="ECO:0000313" key="4">
    <source>
        <dbReference type="EMBL" id="KKT82094.1"/>
    </source>
</evidence>